<dbReference type="PANTHER" id="PTHR33164:SF43">
    <property type="entry name" value="HTH-TYPE TRANSCRIPTIONAL REPRESSOR YETL"/>
    <property type="match status" value="1"/>
</dbReference>
<dbReference type="Proteomes" id="UP000318141">
    <property type="component" value="Unassembled WGS sequence"/>
</dbReference>
<dbReference type="Gene3D" id="1.10.10.10">
    <property type="entry name" value="Winged helix-like DNA-binding domain superfamily/Winged helix DNA-binding domain"/>
    <property type="match status" value="1"/>
</dbReference>
<dbReference type="GO" id="GO:0006950">
    <property type="term" value="P:response to stress"/>
    <property type="evidence" value="ECO:0007669"/>
    <property type="project" value="TreeGrafter"/>
</dbReference>
<dbReference type="InterPro" id="IPR000835">
    <property type="entry name" value="HTH_MarR-typ"/>
</dbReference>
<dbReference type="InterPro" id="IPR036388">
    <property type="entry name" value="WH-like_DNA-bd_sf"/>
</dbReference>
<dbReference type="SUPFAM" id="SSF46785">
    <property type="entry name" value="Winged helix' DNA-binding domain"/>
    <property type="match status" value="1"/>
</dbReference>
<dbReference type="Pfam" id="PF12802">
    <property type="entry name" value="MarR_2"/>
    <property type="match status" value="1"/>
</dbReference>
<evidence type="ECO:0000313" key="2">
    <source>
        <dbReference type="EMBL" id="TWG81851.1"/>
    </source>
</evidence>
<organism evidence="2 3">
    <name type="scientific">Cupriavidus gilardii J11</name>
    <dbReference type="NCBI Taxonomy" id="936133"/>
    <lineage>
        <taxon>Bacteria</taxon>
        <taxon>Pseudomonadati</taxon>
        <taxon>Pseudomonadota</taxon>
        <taxon>Betaproteobacteria</taxon>
        <taxon>Burkholderiales</taxon>
        <taxon>Burkholderiaceae</taxon>
        <taxon>Cupriavidus</taxon>
    </lineage>
</organism>
<evidence type="ECO:0000313" key="3">
    <source>
        <dbReference type="Proteomes" id="UP000318141"/>
    </source>
</evidence>
<sequence length="185" mass="20215">MPTDATVKNPAAALAAPAHLTDLLNYRLARLVAASGAPVIRLCEGKYGVSRREWHLLGLLAAFGPLAPSELADRCHLDRTRVSRAITQMSGKGLIRRLGVPGDQRRARVELTDQGRALHAAMFGDIAAINSELVRGFTAEQLAVLDGMLNALTTRAEQVRQQFDTSISTNRWRGGAARPRWPREE</sequence>
<dbReference type="InterPro" id="IPR039422">
    <property type="entry name" value="MarR/SlyA-like"/>
</dbReference>
<accession>A0A562B9I9</accession>
<protein>
    <submittedName>
        <fullName evidence="2">DNA-binding MarR family transcriptional regulator</fullName>
    </submittedName>
</protein>
<dbReference type="GO" id="GO:0003700">
    <property type="term" value="F:DNA-binding transcription factor activity"/>
    <property type="evidence" value="ECO:0007669"/>
    <property type="project" value="InterPro"/>
</dbReference>
<dbReference type="PANTHER" id="PTHR33164">
    <property type="entry name" value="TRANSCRIPTIONAL REGULATOR, MARR FAMILY"/>
    <property type="match status" value="1"/>
</dbReference>
<name>A0A562B9I9_9BURK</name>
<dbReference type="AlphaFoldDB" id="A0A562B9I9"/>
<keyword evidence="3" id="KW-1185">Reference proteome</keyword>
<reference evidence="2 3" key="1">
    <citation type="submission" date="2019-07" db="EMBL/GenBank/DDBJ databases">
        <title>Genome sequencing of lignin-degrading bacterial isolates.</title>
        <authorList>
            <person name="Gladden J."/>
        </authorList>
    </citation>
    <scope>NUCLEOTIDE SEQUENCE [LARGE SCALE GENOMIC DNA]</scope>
    <source>
        <strain evidence="2 3">J11</strain>
    </source>
</reference>
<dbReference type="OrthoDB" id="8654642at2"/>
<feature type="domain" description="HTH marR-type" evidence="1">
    <location>
        <begin position="21"/>
        <end position="154"/>
    </location>
</feature>
<gene>
    <name evidence="2" type="ORF">L602_000400001700</name>
</gene>
<evidence type="ECO:0000259" key="1">
    <source>
        <dbReference type="PROSITE" id="PS50995"/>
    </source>
</evidence>
<dbReference type="PRINTS" id="PR00598">
    <property type="entry name" value="HTHMARR"/>
</dbReference>
<dbReference type="PROSITE" id="PS50995">
    <property type="entry name" value="HTH_MARR_2"/>
    <property type="match status" value="1"/>
</dbReference>
<comment type="caution">
    <text evidence="2">The sequence shown here is derived from an EMBL/GenBank/DDBJ whole genome shotgun (WGS) entry which is preliminary data.</text>
</comment>
<dbReference type="GO" id="GO:0003677">
    <property type="term" value="F:DNA binding"/>
    <property type="evidence" value="ECO:0007669"/>
    <property type="project" value="UniProtKB-KW"/>
</dbReference>
<keyword evidence="2" id="KW-0238">DNA-binding</keyword>
<dbReference type="EMBL" id="VLJN01000034">
    <property type="protein sequence ID" value="TWG81851.1"/>
    <property type="molecule type" value="Genomic_DNA"/>
</dbReference>
<dbReference type="SMART" id="SM00347">
    <property type="entry name" value="HTH_MARR"/>
    <property type="match status" value="1"/>
</dbReference>
<dbReference type="InterPro" id="IPR036390">
    <property type="entry name" value="WH_DNA-bd_sf"/>
</dbReference>
<proteinExistence type="predicted"/>